<accession>A0A183GSY5</accession>
<gene>
    <name evidence="2" type="ORF">HPBE_LOCUS25804</name>
</gene>
<accession>A0A3P8F8R7</accession>
<evidence type="ECO:0000256" key="1">
    <source>
        <dbReference type="SAM" id="SignalP"/>
    </source>
</evidence>
<dbReference type="AlphaFoldDB" id="A0A183GSY5"/>
<reference evidence="2 3" key="1">
    <citation type="submission" date="2018-11" db="EMBL/GenBank/DDBJ databases">
        <authorList>
            <consortium name="Pathogen Informatics"/>
        </authorList>
    </citation>
    <scope>NUCLEOTIDE SEQUENCE [LARGE SCALE GENOMIC DNA]</scope>
</reference>
<evidence type="ECO:0000313" key="4">
    <source>
        <dbReference type="WBParaSite" id="HPBE_0002580501-mRNA-1"/>
    </source>
</evidence>
<sequence length="67" mass="7398">MVLVLCPIVSLFTGGQDQMGLDWNLVVIPCFGSFGSRASYSKRPFVESESFRYAQHTAGPGLLKCQR</sequence>
<feature type="signal peptide" evidence="1">
    <location>
        <begin position="1"/>
        <end position="15"/>
    </location>
</feature>
<keyword evidence="1" id="KW-0732">Signal</keyword>
<feature type="chain" id="PRO_5044552234" evidence="1">
    <location>
        <begin position="16"/>
        <end position="67"/>
    </location>
</feature>
<name>A0A183GSY5_HELPZ</name>
<dbReference type="Proteomes" id="UP000050761">
    <property type="component" value="Unassembled WGS sequence"/>
</dbReference>
<proteinExistence type="predicted"/>
<dbReference type="OrthoDB" id="5855077at2759"/>
<protein>
    <submittedName>
        <fullName evidence="4">Secreted protein</fullName>
    </submittedName>
</protein>
<evidence type="ECO:0000313" key="3">
    <source>
        <dbReference type="Proteomes" id="UP000050761"/>
    </source>
</evidence>
<dbReference type="WBParaSite" id="HPBE_0002580501-mRNA-1">
    <property type="protein sequence ID" value="HPBE_0002580501-mRNA-1"/>
    <property type="gene ID" value="HPBE_0002580501"/>
</dbReference>
<keyword evidence="3" id="KW-1185">Reference proteome</keyword>
<dbReference type="EMBL" id="UZAH01038628">
    <property type="protein sequence ID" value="VDP53994.1"/>
    <property type="molecule type" value="Genomic_DNA"/>
</dbReference>
<reference evidence="4" key="2">
    <citation type="submission" date="2019-09" db="UniProtKB">
        <authorList>
            <consortium name="WormBaseParasite"/>
        </authorList>
    </citation>
    <scope>IDENTIFICATION</scope>
</reference>
<organism evidence="3 4">
    <name type="scientific">Heligmosomoides polygyrus</name>
    <name type="common">Parasitic roundworm</name>
    <dbReference type="NCBI Taxonomy" id="6339"/>
    <lineage>
        <taxon>Eukaryota</taxon>
        <taxon>Metazoa</taxon>
        <taxon>Ecdysozoa</taxon>
        <taxon>Nematoda</taxon>
        <taxon>Chromadorea</taxon>
        <taxon>Rhabditida</taxon>
        <taxon>Rhabditina</taxon>
        <taxon>Rhabditomorpha</taxon>
        <taxon>Strongyloidea</taxon>
        <taxon>Heligmosomidae</taxon>
        <taxon>Heligmosomoides</taxon>
    </lineage>
</organism>
<evidence type="ECO:0000313" key="2">
    <source>
        <dbReference type="EMBL" id="VDP53994.1"/>
    </source>
</evidence>